<accession>A0A8S9ZUB3</accession>
<name>A0A8S9ZUB3_9BILA</name>
<proteinExistence type="predicted"/>
<gene>
    <name evidence="1" type="ORF">Mgra_00003974</name>
</gene>
<dbReference type="AlphaFoldDB" id="A0A8S9ZUB3"/>
<evidence type="ECO:0000313" key="1">
    <source>
        <dbReference type="EMBL" id="KAF7636580.1"/>
    </source>
</evidence>
<keyword evidence="2" id="KW-1185">Reference proteome</keyword>
<dbReference type="EMBL" id="JABEBT010000028">
    <property type="protein sequence ID" value="KAF7636580.1"/>
    <property type="molecule type" value="Genomic_DNA"/>
</dbReference>
<protein>
    <submittedName>
        <fullName evidence="1">Uncharacterized protein</fullName>
    </submittedName>
</protein>
<evidence type="ECO:0000313" key="2">
    <source>
        <dbReference type="Proteomes" id="UP000605970"/>
    </source>
</evidence>
<reference evidence="1" key="1">
    <citation type="journal article" date="2020" name="Ecol. Evol.">
        <title>Genome structure and content of the rice root-knot nematode (Meloidogyne graminicola).</title>
        <authorList>
            <person name="Phan N.T."/>
            <person name="Danchin E.G.J."/>
            <person name="Klopp C."/>
            <person name="Perfus-Barbeoch L."/>
            <person name="Kozlowski D.K."/>
            <person name="Koutsovoulos G.D."/>
            <person name="Lopez-Roques C."/>
            <person name="Bouchez O."/>
            <person name="Zahm M."/>
            <person name="Besnard G."/>
            <person name="Bellafiore S."/>
        </authorList>
    </citation>
    <scope>NUCLEOTIDE SEQUENCE</scope>
    <source>
        <strain evidence="1">VN-18</strain>
    </source>
</reference>
<organism evidence="1 2">
    <name type="scientific">Meloidogyne graminicola</name>
    <dbReference type="NCBI Taxonomy" id="189291"/>
    <lineage>
        <taxon>Eukaryota</taxon>
        <taxon>Metazoa</taxon>
        <taxon>Ecdysozoa</taxon>
        <taxon>Nematoda</taxon>
        <taxon>Chromadorea</taxon>
        <taxon>Rhabditida</taxon>
        <taxon>Tylenchina</taxon>
        <taxon>Tylenchomorpha</taxon>
        <taxon>Tylenchoidea</taxon>
        <taxon>Meloidogynidae</taxon>
        <taxon>Meloidogyninae</taxon>
        <taxon>Meloidogyne</taxon>
    </lineage>
</organism>
<comment type="caution">
    <text evidence="1">The sequence shown here is derived from an EMBL/GenBank/DDBJ whole genome shotgun (WGS) entry which is preliminary data.</text>
</comment>
<sequence length="136" mass="16433">MLVELFPFSLAYKKTFFSLKIHLYFKIKKYKTFNQKIKRIVKTHENTFAILSFKKLSGNNISANGKAIKIFNPKSDLKIFYIINNFLFKIEFLINFYNKTKFKNIKAIKIVNSHEIKLFFLRIIFEIYFKKIPHYN</sequence>
<dbReference type="Proteomes" id="UP000605970">
    <property type="component" value="Unassembled WGS sequence"/>
</dbReference>